<dbReference type="GO" id="GO:0003677">
    <property type="term" value="F:DNA binding"/>
    <property type="evidence" value="ECO:0007669"/>
    <property type="project" value="UniProtKB-KW"/>
</dbReference>
<evidence type="ECO:0000256" key="1">
    <source>
        <dbReference type="ARBA" id="ARBA00009437"/>
    </source>
</evidence>
<dbReference type="GO" id="GO:0003700">
    <property type="term" value="F:DNA-binding transcription factor activity"/>
    <property type="evidence" value="ECO:0007669"/>
    <property type="project" value="InterPro"/>
</dbReference>
<keyword evidence="2" id="KW-0805">Transcription regulation</keyword>
<dbReference type="InterPro" id="IPR005119">
    <property type="entry name" value="LysR_subst-bd"/>
</dbReference>
<dbReference type="GO" id="GO:0032993">
    <property type="term" value="C:protein-DNA complex"/>
    <property type="evidence" value="ECO:0007669"/>
    <property type="project" value="TreeGrafter"/>
</dbReference>
<sequence length="300" mass="33102">MNVHHLELFYYVAKYEGITAAVRKMPYGIQQPAVSGQLLQLEKSLGVKLFNRRPFSLTTAGDDLYDHVYPFFSRLSDVEERLKGEESKHLRIAASASVLRHHLPELLAEMRDSIPGLRLTLRDVEPSDVQDVLVRQQADIAVSVIHPRMGDGLNAAELMRLSLALLLPASHKAKKLADLLEDDAGTMTSKTPLVGLPAYEEVSQLFQKEIDNRGVNWPIAVEVDSLDGVQQFVRCGFGAGITVRIPGVDLPKGMKAIDLDEFPPLVIGVVYQGSLKPIASEFLEAATVRARALMKKAAKK</sequence>
<dbReference type="Gene3D" id="1.10.10.10">
    <property type="entry name" value="Winged helix-like DNA-binding domain superfamily/Winged helix DNA-binding domain"/>
    <property type="match status" value="1"/>
</dbReference>
<dbReference type="PROSITE" id="PS50931">
    <property type="entry name" value="HTH_LYSR"/>
    <property type="match status" value="1"/>
</dbReference>
<protein>
    <submittedName>
        <fullName evidence="6">LysR family transcriptional regulator</fullName>
    </submittedName>
</protein>
<dbReference type="InterPro" id="IPR000847">
    <property type="entry name" value="LysR_HTH_N"/>
</dbReference>
<reference evidence="6" key="1">
    <citation type="submission" date="2024-07" db="EMBL/GenBank/DDBJ databases">
        <title>Complete genome sequence of Verrucomicrobiaceae bacterium NT6N.</title>
        <authorList>
            <person name="Huang C."/>
            <person name="Takami H."/>
            <person name="Hamasaki K."/>
        </authorList>
    </citation>
    <scope>NUCLEOTIDE SEQUENCE</scope>
    <source>
        <strain evidence="6">NT6N</strain>
    </source>
</reference>
<dbReference type="KEGG" id="osu:NT6N_08430"/>
<dbReference type="EMBL" id="AP026866">
    <property type="protein sequence ID" value="BDS05803.1"/>
    <property type="molecule type" value="Genomic_DNA"/>
</dbReference>
<name>A0AAT9FIL5_9BACT</name>
<keyword evidence="4" id="KW-0804">Transcription</keyword>
<evidence type="ECO:0000256" key="4">
    <source>
        <dbReference type="ARBA" id="ARBA00023163"/>
    </source>
</evidence>
<evidence type="ECO:0000259" key="5">
    <source>
        <dbReference type="PROSITE" id="PS50931"/>
    </source>
</evidence>
<organism evidence="6">
    <name type="scientific">Oceaniferula spumae</name>
    <dbReference type="NCBI Taxonomy" id="2979115"/>
    <lineage>
        <taxon>Bacteria</taxon>
        <taxon>Pseudomonadati</taxon>
        <taxon>Verrucomicrobiota</taxon>
        <taxon>Verrucomicrobiia</taxon>
        <taxon>Verrucomicrobiales</taxon>
        <taxon>Verrucomicrobiaceae</taxon>
        <taxon>Oceaniferula</taxon>
    </lineage>
</organism>
<dbReference type="CDD" id="cd05466">
    <property type="entry name" value="PBP2_LTTR_substrate"/>
    <property type="match status" value="1"/>
</dbReference>
<keyword evidence="3" id="KW-0238">DNA-binding</keyword>
<evidence type="ECO:0000256" key="2">
    <source>
        <dbReference type="ARBA" id="ARBA00023015"/>
    </source>
</evidence>
<dbReference type="Gene3D" id="3.40.190.290">
    <property type="match status" value="1"/>
</dbReference>
<dbReference type="AlphaFoldDB" id="A0AAT9FIL5"/>
<dbReference type="SUPFAM" id="SSF46785">
    <property type="entry name" value="Winged helix' DNA-binding domain"/>
    <property type="match status" value="1"/>
</dbReference>
<dbReference type="PANTHER" id="PTHR30346">
    <property type="entry name" value="TRANSCRIPTIONAL DUAL REGULATOR HCAR-RELATED"/>
    <property type="match status" value="1"/>
</dbReference>
<dbReference type="Pfam" id="PF00126">
    <property type="entry name" value="HTH_1"/>
    <property type="match status" value="1"/>
</dbReference>
<proteinExistence type="inferred from homology"/>
<comment type="similarity">
    <text evidence="1">Belongs to the LysR transcriptional regulatory family.</text>
</comment>
<dbReference type="SUPFAM" id="SSF53850">
    <property type="entry name" value="Periplasmic binding protein-like II"/>
    <property type="match status" value="1"/>
</dbReference>
<dbReference type="InterPro" id="IPR036390">
    <property type="entry name" value="WH_DNA-bd_sf"/>
</dbReference>
<dbReference type="Pfam" id="PF03466">
    <property type="entry name" value="LysR_substrate"/>
    <property type="match status" value="1"/>
</dbReference>
<feature type="domain" description="HTH lysR-type" evidence="5">
    <location>
        <begin position="1"/>
        <end position="58"/>
    </location>
</feature>
<gene>
    <name evidence="6" type="ORF">NT6N_08430</name>
</gene>
<evidence type="ECO:0000256" key="3">
    <source>
        <dbReference type="ARBA" id="ARBA00023125"/>
    </source>
</evidence>
<evidence type="ECO:0000313" key="6">
    <source>
        <dbReference type="EMBL" id="BDS05803.1"/>
    </source>
</evidence>
<dbReference type="InterPro" id="IPR036388">
    <property type="entry name" value="WH-like_DNA-bd_sf"/>
</dbReference>
<accession>A0AAT9FIL5</accession>
<dbReference type="PANTHER" id="PTHR30346:SF28">
    <property type="entry name" value="HTH-TYPE TRANSCRIPTIONAL REGULATOR CYNR"/>
    <property type="match status" value="1"/>
</dbReference>